<dbReference type="InterPro" id="IPR002716">
    <property type="entry name" value="PIN_dom"/>
</dbReference>
<protein>
    <submittedName>
        <fullName evidence="2">PIN domain-containing protein</fullName>
    </submittedName>
</protein>
<reference evidence="2 3" key="1">
    <citation type="submission" date="2024-09" db="EMBL/GenBank/DDBJ databases">
        <title>Laminarin stimulates single cell rates of sulfate reduction while oxygen inhibits transcriptomic activity in coastal marine sediment.</title>
        <authorList>
            <person name="Lindsay M."/>
            <person name="Orcutt B."/>
            <person name="Emerson D."/>
            <person name="Stepanauskas R."/>
            <person name="D'Angelo T."/>
        </authorList>
    </citation>
    <scope>NUCLEOTIDE SEQUENCE [LARGE SCALE GENOMIC DNA]</scope>
    <source>
        <strain evidence="2">SAG AM-311-K15</strain>
    </source>
</reference>
<keyword evidence="3" id="KW-1185">Reference proteome</keyword>
<dbReference type="EMBL" id="JBHPBY010000682">
    <property type="protein sequence ID" value="MFC1854016.1"/>
    <property type="molecule type" value="Genomic_DNA"/>
</dbReference>
<proteinExistence type="predicted"/>
<evidence type="ECO:0000313" key="2">
    <source>
        <dbReference type="EMBL" id="MFC1854016.1"/>
    </source>
</evidence>
<gene>
    <name evidence="2" type="ORF">ACFL27_27845</name>
</gene>
<dbReference type="SUPFAM" id="SSF88723">
    <property type="entry name" value="PIN domain-like"/>
    <property type="match status" value="1"/>
</dbReference>
<accession>A0ABV6Z6E1</accession>
<evidence type="ECO:0000259" key="1">
    <source>
        <dbReference type="Pfam" id="PF01850"/>
    </source>
</evidence>
<sequence>MLILDTSVWIEYFRQNEIISPVVKNLLEQAKILALECVFGELLQGARDQRERDIICNYWINLPHCDSRGMYIEAGQYSSEHKLVSKGIGLIDCVIILSARAERATIWTLDKKILHHIEEKERFHSSP</sequence>
<dbReference type="Gene3D" id="3.40.50.1010">
    <property type="entry name" value="5'-nuclease"/>
    <property type="match status" value="1"/>
</dbReference>
<name>A0ABV6Z6E1_UNCC1</name>
<comment type="caution">
    <text evidence="2">The sequence shown here is derived from an EMBL/GenBank/DDBJ whole genome shotgun (WGS) entry which is preliminary data.</text>
</comment>
<dbReference type="InterPro" id="IPR029060">
    <property type="entry name" value="PIN-like_dom_sf"/>
</dbReference>
<evidence type="ECO:0000313" key="3">
    <source>
        <dbReference type="Proteomes" id="UP001594351"/>
    </source>
</evidence>
<dbReference type="Proteomes" id="UP001594351">
    <property type="component" value="Unassembled WGS sequence"/>
</dbReference>
<feature type="domain" description="PIN" evidence="1">
    <location>
        <begin position="3"/>
        <end position="113"/>
    </location>
</feature>
<organism evidence="2 3">
    <name type="scientific">candidate division CSSED10-310 bacterium</name>
    <dbReference type="NCBI Taxonomy" id="2855610"/>
    <lineage>
        <taxon>Bacteria</taxon>
        <taxon>Bacteria division CSSED10-310</taxon>
    </lineage>
</organism>
<dbReference type="Pfam" id="PF01850">
    <property type="entry name" value="PIN"/>
    <property type="match status" value="1"/>
</dbReference>